<feature type="region of interest" description="Disordered" evidence="1">
    <location>
        <begin position="305"/>
        <end position="505"/>
    </location>
</feature>
<keyword evidence="3" id="KW-1185">Reference proteome</keyword>
<dbReference type="EMBL" id="RSCE01000013">
    <property type="protein sequence ID" value="RSH78050.1"/>
    <property type="molecule type" value="Genomic_DNA"/>
</dbReference>
<sequence>MGRPAADTRSLDGLDVPSSSRSSRRHSSQPPVPSSSPPKPTRHRSQHTRLIVHPPPTVPFQPLPHELCEKELPPIPKPSLFLSRPRLSRSSSMRSSPPAPQLATSDKVVVEPPATFSSPNPEPDFVPVGRQSSARRLSLPLGRFRRMGREREGEQKLDHGSGDGHDEVEARAIPTKSGVDHEHHHPVARSKHTKIASTTETATPARSAASSRPHGARAAQIGIRQPRSRTSPAPAAIVADESLPTAAPSAWPWTRSRSSSVHLSIPTTCSNAGLRPAPRPKKLSFAEPEQPLVTAAVPRKPKIFTIAPAESPENHQPFSDFPTTTSGGSSATTAVSSTSVPHRPPSSTHRRPESPVPSLKSLKSILKNRGEVAPPSGTPTSDGARTPREVASAPSSNGHGGGLTASGTTAMREASTSVHARQGRDPSPQPRRGAKRAATAPVETSTNGSSTGLRRFMSNPRRSSSTSLVASTSSDRISNLSERTVGGSGGGSGAPSDARSIISVDRRSVFSLDRRSVFSTRSGNSIMNIERPHPIRKASSIVSAAKRAASSSFRRPSTDSAAPNPYLDEDDLQESDGSFVPNQAEVERFWAKVRERDEYYDIESTASNVSPLSSECSLHRNHRLKPETWLPAEPDYSTEEDRLRQTLENMFDARMVAPPSFLLSSKSDGLDHGIPRQPRKALRIVRQSPGSTPSPEITPRAIHSHLPDVADADVQQEAAEMDSSFSDEEGSTYFDALEDPDYETSTNSPQSSTVLLTPTTSNESQQRQFHIPAQPRAHKSNAGSWGQDTPLLFF</sequence>
<proteinExistence type="predicted"/>
<feature type="compositionally biased region" description="Polar residues" evidence="1">
    <location>
        <begin position="405"/>
        <end position="419"/>
    </location>
</feature>
<evidence type="ECO:0000313" key="3">
    <source>
        <dbReference type="Proteomes" id="UP000279236"/>
    </source>
</evidence>
<dbReference type="Proteomes" id="UP000279236">
    <property type="component" value="Unassembled WGS sequence"/>
</dbReference>
<gene>
    <name evidence="2" type="ORF">EHS24_002505</name>
</gene>
<name>A0A427XGM5_9TREE</name>
<feature type="compositionally biased region" description="Basic and acidic residues" evidence="1">
    <location>
        <begin position="147"/>
        <end position="170"/>
    </location>
</feature>
<feature type="compositionally biased region" description="Pro residues" evidence="1">
    <location>
        <begin position="30"/>
        <end position="39"/>
    </location>
</feature>
<organism evidence="2 3">
    <name type="scientific">Apiotrichum porosum</name>
    <dbReference type="NCBI Taxonomy" id="105984"/>
    <lineage>
        <taxon>Eukaryota</taxon>
        <taxon>Fungi</taxon>
        <taxon>Dikarya</taxon>
        <taxon>Basidiomycota</taxon>
        <taxon>Agaricomycotina</taxon>
        <taxon>Tremellomycetes</taxon>
        <taxon>Trichosporonales</taxon>
        <taxon>Trichosporonaceae</taxon>
        <taxon>Apiotrichum</taxon>
    </lineage>
</organism>
<feature type="region of interest" description="Disordered" evidence="1">
    <location>
        <begin position="664"/>
        <end position="700"/>
    </location>
</feature>
<accession>A0A427XGM5</accession>
<comment type="caution">
    <text evidence="2">The sequence shown here is derived from an EMBL/GenBank/DDBJ whole genome shotgun (WGS) entry which is preliminary data.</text>
</comment>
<feature type="compositionally biased region" description="Low complexity" evidence="1">
    <location>
        <begin position="463"/>
        <end position="474"/>
    </location>
</feature>
<feature type="compositionally biased region" description="Low complexity" evidence="1">
    <location>
        <begin position="78"/>
        <end position="96"/>
    </location>
</feature>
<feature type="compositionally biased region" description="Acidic residues" evidence="1">
    <location>
        <begin position="725"/>
        <end position="742"/>
    </location>
</feature>
<protein>
    <submittedName>
        <fullName evidence="2">Uncharacterized protein</fullName>
    </submittedName>
</protein>
<feature type="compositionally biased region" description="Polar residues" evidence="1">
    <location>
        <begin position="743"/>
        <end position="768"/>
    </location>
</feature>
<feature type="region of interest" description="Disordered" evidence="1">
    <location>
        <begin position="548"/>
        <end position="577"/>
    </location>
</feature>
<feature type="region of interest" description="Disordered" evidence="1">
    <location>
        <begin position="1"/>
        <end position="287"/>
    </location>
</feature>
<feature type="compositionally biased region" description="Polar residues" evidence="1">
    <location>
        <begin position="255"/>
        <end position="271"/>
    </location>
</feature>
<feature type="compositionally biased region" description="Low complexity" evidence="1">
    <location>
        <begin position="196"/>
        <end position="219"/>
    </location>
</feature>
<dbReference type="RefSeq" id="XP_028473197.1">
    <property type="nucleotide sequence ID" value="XM_028618241.1"/>
</dbReference>
<feature type="compositionally biased region" description="Pro residues" evidence="1">
    <location>
        <begin position="53"/>
        <end position="62"/>
    </location>
</feature>
<dbReference type="GeneID" id="39587048"/>
<dbReference type="AlphaFoldDB" id="A0A427XGM5"/>
<feature type="compositionally biased region" description="Low complexity" evidence="1">
    <location>
        <begin position="323"/>
        <end position="347"/>
    </location>
</feature>
<feature type="region of interest" description="Disordered" evidence="1">
    <location>
        <begin position="716"/>
        <end position="790"/>
    </location>
</feature>
<feature type="compositionally biased region" description="Polar residues" evidence="1">
    <location>
        <begin position="442"/>
        <end position="452"/>
    </location>
</feature>
<evidence type="ECO:0000256" key="1">
    <source>
        <dbReference type="SAM" id="MobiDB-lite"/>
    </source>
</evidence>
<evidence type="ECO:0000313" key="2">
    <source>
        <dbReference type="EMBL" id="RSH78050.1"/>
    </source>
</evidence>
<reference evidence="2 3" key="1">
    <citation type="submission" date="2018-11" db="EMBL/GenBank/DDBJ databases">
        <title>Genome sequence of Apiotrichum porosum DSM 27194.</title>
        <authorList>
            <person name="Aliyu H."/>
            <person name="Gorte O."/>
            <person name="Ochsenreither K."/>
        </authorList>
    </citation>
    <scope>NUCLEOTIDE SEQUENCE [LARGE SCALE GENOMIC DNA]</scope>
    <source>
        <strain evidence="2 3">DSM 27194</strain>
    </source>
</reference>